<protein>
    <recommendedName>
        <fullName evidence="12">Probable replication restart protein PriA</fullName>
    </recommendedName>
    <alternativeName>
        <fullName evidence="12">Putative ATP-dependent DNA helicase PriA</fullName>
    </alternativeName>
</protein>
<keyword evidence="1 12" id="KW-0639">Primosome</keyword>
<comment type="cofactor">
    <cofactor evidence="12">
        <name>Zn(2+)</name>
        <dbReference type="ChEBI" id="CHEBI:29105"/>
    </cofactor>
    <text evidence="12">Binds 2 zinc ions per subunit.</text>
</comment>
<keyword evidence="6" id="KW-0347">Helicase</keyword>
<keyword evidence="10" id="KW-0413">Isomerase</keyword>
<gene>
    <name evidence="12 14" type="primary">priA</name>
    <name evidence="14" type="ORF">TISLANDTSLP1_15970</name>
</gene>
<dbReference type="GO" id="GO:0006302">
    <property type="term" value="P:double-strand break repair"/>
    <property type="evidence" value="ECO:0007669"/>
    <property type="project" value="InterPro"/>
</dbReference>
<keyword evidence="4 12" id="KW-0547">Nucleotide-binding</keyword>
<dbReference type="GO" id="GO:0008270">
    <property type="term" value="F:zinc ion binding"/>
    <property type="evidence" value="ECO:0007669"/>
    <property type="project" value="UniProtKB-UniRule"/>
</dbReference>
<keyword evidence="5" id="KW-0378">Hydrolase</keyword>
<feature type="binding site" evidence="12">
    <location>
        <position position="396"/>
    </location>
    <ligand>
        <name>Zn(2+)</name>
        <dbReference type="ChEBI" id="CHEBI:29105"/>
        <label>1</label>
    </ligand>
</feature>
<evidence type="ECO:0000256" key="9">
    <source>
        <dbReference type="ARBA" id="ARBA00023125"/>
    </source>
</evidence>
<feature type="binding site" evidence="12">
    <location>
        <position position="383"/>
    </location>
    <ligand>
        <name>Zn(2+)</name>
        <dbReference type="ChEBI" id="CHEBI:29105"/>
        <label>2</label>
    </ligand>
</feature>
<keyword evidence="8 12" id="KW-0067">ATP-binding</keyword>
<evidence type="ECO:0000256" key="5">
    <source>
        <dbReference type="ARBA" id="ARBA00022801"/>
    </source>
</evidence>
<evidence type="ECO:0000259" key="13">
    <source>
        <dbReference type="Pfam" id="PF17764"/>
    </source>
</evidence>
<sequence>MPYFNVSIPLKLKTLTYQYDEELNLKGFAVQVPLRNRVVEGIVINKTEKPDKTVQIKKIQTVIGKAYEEKFIDFLQWMSSYYISEMGSVLRVTFFEEVIALLSGRKSKKRLKEKNLPEEPISFTVENYFLNNETISKIINLTRVGSYKTFLIQCPDFLYEIKLMIKVVRELLSEEGTILLIMPEIKEAQRVFNLLRTFNNQIVLLHSGMKHSELLFSIKEIVANKAKVIVGTRFAVFAPVKKLSLIMVGQESSWLYKAEESPRYHARDCAVMRGFIEGCPVVLTDFMPSTISYYNALRGKYELIDDFNQSKHSNIKILRQPYQSIFHPEVLLYLKLYQKEGILVTSPRSGYSLLRCSECGEVVKCEKCGYSMIFRKSTKLLECFRCGIVMKISEQCPYCSGVDMHSVGVGVERITEELKNIFSDKHLEIKEIDLESEQFQGIWVGQTGKIKKGYIADFKGAVIVDFDFFLSIPDYRTFENAFAKVLSICQLIKQDGTLFIQTRNPGGEIFKFIRSYNFKDFYLYELKHREQTGFPPFSRLIKLIIKTKKTFPDETLDKVKEFLKNHISGEIIGPLKNQDKEEFIFIFRSKDKKRLIDELTGAIATLRTFKGISFKFEVDPVSLKI</sequence>
<evidence type="ECO:0000256" key="1">
    <source>
        <dbReference type="ARBA" id="ARBA00022515"/>
    </source>
</evidence>
<dbReference type="InterPro" id="IPR042115">
    <property type="entry name" value="PriA_3primeBD_sf"/>
</dbReference>
<comment type="caution">
    <text evidence="12">As this protein does not have any detectable helicase domains, it probably does not have helicase activity.</text>
</comment>
<keyword evidence="2 12" id="KW-0235">DNA replication</keyword>
<dbReference type="AlphaFoldDB" id="A0A9W6GEM3"/>
<dbReference type="EMBL" id="BSDX01000001">
    <property type="protein sequence ID" value="GLI53904.1"/>
    <property type="molecule type" value="Genomic_DNA"/>
</dbReference>
<feature type="binding site" evidence="12">
    <location>
        <position position="368"/>
    </location>
    <ligand>
        <name>Zn(2+)</name>
        <dbReference type="ChEBI" id="CHEBI:29105"/>
        <label>2</label>
    </ligand>
</feature>
<evidence type="ECO:0000256" key="6">
    <source>
        <dbReference type="ARBA" id="ARBA00022806"/>
    </source>
</evidence>
<dbReference type="Gene3D" id="3.40.50.300">
    <property type="entry name" value="P-loop containing nucleotide triphosphate hydrolases"/>
    <property type="match status" value="1"/>
</dbReference>
<evidence type="ECO:0000256" key="7">
    <source>
        <dbReference type="ARBA" id="ARBA00022833"/>
    </source>
</evidence>
<dbReference type="GO" id="GO:0006270">
    <property type="term" value="P:DNA replication initiation"/>
    <property type="evidence" value="ECO:0007669"/>
    <property type="project" value="TreeGrafter"/>
</dbReference>
<feature type="binding site" evidence="12">
    <location>
        <position position="365"/>
    </location>
    <ligand>
        <name>Zn(2+)</name>
        <dbReference type="ChEBI" id="CHEBI:29105"/>
        <label>2</label>
    </ligand>
</feature>
<keyword evidence="7 12" id="KW-0862">Zinc</keyword>
<dbReference type="GO" id="GO:1990077">
    <property type="term" value="C:primosome complex"/>
    <property type="evidence" value="ECO:0007669"/>
    <property type="project" value="UniProtKB-UniRule"/>
</dbReference>
<proteinExistence type="inferred from homology"/>
<dbReference type="InterPro" id="IPR005259">
    <property type="entry name" value="PriA"/>
</dbReference>
<dbReference type="HAMAP" id="MF_00983">
    <property type="entry name" value="PriA"/>
    <property type="match status" value="1"/>
</dbReference>
<evidence type="ECO:0000256" key="11">
    <source>
        <dbReference type="ARBA" id="ARBA00048988"/>
    </source>
</evidence>
<organism evidence="14 15">
    <name type="scientific">Thermodesulfovibrio yellowstonii</name>
    <dbReference type="NCBI Taxonomy" id="28262"/>
    <lineage>
        <taxon>Bacteria</taxon>
        <taxon>Pseudomonadati</taxon>
        <taxon>Nitrospirota</taxon>
        <taxon>Thermodesulfovibrionia</taxon>
        <taxon>Thermodesulfovibrionales</taxon>
        <taxon>Thermodesulfovibrionaceae</taxon>
        <taxon>Thermodesulfovibrio</taxon>
    </lineage>
</organism>
<name>A0A9W6GEM3_9BACT</name>
<feature type="binding site" evidence="12">
    <location>
        <position position="399"/>
    </location>
    <ligand>
        <name>Zn(2+)</name>
        <dbReference type="ChEBI" id="CHEBI:29105"/>
        <label>1</label>
    </ligand>
</feature>
<keyword evidence="3 12" id="KW-0479">Metal-binding</keyword>
<reference evidence="14" key="1">
    <citation type="submission" date="2022-12" db="EMBL/GenBank/DDBJ databases">
        <title>Reference genome sequencing for broad-spectrum identification of bacterial and archaeal isolates by mass spectrometry.</title>
        <authorList>
            <person name="Sekiguchi Y."/>
            <person name="Tourlousse D.M."/>
        </authorList>
    </citation>
    <scope>NUCLEOTIDE SEQUENCE</scope>
    <source>
        <strain evidence="14">TSL-P1</strain>
    </source>
</reference>
<dbReference type="GO" id="GO:0043138">
    <property type="term" value="F:3'-5' DNA helicase activity"/>
    <property type="evidence" value="ECO:0007669"/>
    <property type="project" value="UniProtKB-EC"/>
</dbReference>
<comment type="similarity">
    <text evidence="12">Belongs to the helicase family. PriA subfamily.</text>
</comment>
<evidence type="ECO:0000256" key="4">
    <source>
        <dbReference type="ARBA" id="ARBA00022741"/>
    </source>
</evidence>
<feature type="binding site" evidence="12">
    <location>
        <position position="386"/>
    </location>
    <ligand>
        <name>Zn(2+)</name>
        <dbReference type="ChEBI" id="CHEBI:29105"/>
        <label>2</label>
    </ligand>
</feature>
<dbReference type="GO" id="GO:0003677">
    <property type="term" value="F:DNA binding"/>
    <property type="evidence" value="ECO:0007669"/>
    <property type="project" value="UniProtKB-UniRule"/>
</dbReference>
<evidence type="ECO:0000256" key="10">
    <source>
        <dbReference type="ARBA" id="ARBA00023235"/>
    </source>
</evidence>
<dbReference type="GO" id="GO:0005524">
    <property type="term" value="F:ATP binding"/>
    <property type="evidence" value="ECO:0007669"/>
    <property type="project" value="UniProtKB-UniRule"/>
</dbReference>
<dbReference type="Pfam" id="PF17764">
    <property type="entry name" value="PriA_3primeBD"/>
    <property type="match status" value="1"/>
</dbReference>
<dbReference type="PANTHER" id="PTHR30580">
    <property type="entry name" value="PRIMOSOMAL PROTEIN N"/>
    <property type="match status" value="1"/>
</dbReference>
<dbReference type="InterPro" id="IPR027417">
    <property type="entry name" value="P-loop_NTPase"/>
</dbReference>
<dbReference type="InterPro" id="IPR041222">
    <property type="entry name" value="PriA_3primeBD"/>
</dbReference>
<dbReference type="GO" id="GO:0006310">
    <property type="term" value="P:DNA recombination"/>
    <property type="evidence" value="ECO:0007669"/>
    <property type="project" value="InterPro"/>
</dbReference>
<dbReference type="PANTHER" id="PTHR30580:SF0">
    <property type="entry name" value="PRIMOSOMAL PROTEIN N"/>
    <property type="match status" value="1"/>
</dbReference>
<evidence type="ECO:0000256" key="2">
    <source>
        <dbReference type="ARBA" id="ARBA00022705"/>
    </source>
</evidence>
<feature type="binding site" evidence="12">
    <location>
        <position position="356"/>
    </location>
    <ligand>
        <name>Zn(2+)</name>
        <dbReference type="ChEBI" id="CHEBI:29105"/>
        <label>1</label>
    </ligand>
</feature>
<evidence type="ECO:0000256" key="12">
    <source>
        <dbReference type="HAMAP-Rule" id="MF_00983"/>
    </source>
</evidence>
<evidence type="ECO:0000256" key="3">
    <source>
        <dbReference type="ARBA" id="ARBA00022723"/>
    </source>
</evidence>
<comment type="function">
    <text evidence="12">Initiates the restart of stalled replication forks, which reloads the replicative helicase on sites other than the origin of replication. Recognizes and binds to abandoned replication forks and remodels them to uncover a helicase loading site. Promotes assembly of the primosome at these replication forks.</text>
</comment>
<dbReference type="Proteomes" id="UP001144297">
    <property type="component" value="Unassembled WGS sequence"/>
</dbReference>
<evidence type="ECO:0000256" key="8">
    <source>
        <dbReference type="ARBA" id="ARBA00022840"/>
    </source>
</evidence>
<feature type="binding site" evidence="12">
    <location>
        <position position="359"/>
    </location>
    <ligand>
        <name>Zn(2+)</name>
        <dbReference type="ChEBI" id="CHEBI:29105"/>
        <label>1</label>
    </ligand>
</feature>
<comment type="subunit">
    <text evidence="12">Component of the replication restart primosome.</text>
</comment>
<evidence type="ECO:0000313" key="15">
    <source>
        <dbReference type="Proteomes" id="UP001144297"/>
    </source>
</evidence>
<evidence type="ECO:0000313" key="14">
    <source>
        <dbReference type="EMBL" id="GLI53904.1"/>
    </source>
</evidence>
<dbReference type="GO" id="GO:0006269">
    <property type="term" value="P:DNA replication, synthesis of primer"/>
    <property type="evidence" value="ECO:0007669"/>
    <property type="project" value="UniProtKB-KW"/>
</dbReference>
<dbReference type="SUPFAM" id="SSF52540">
    <property type="entry name" value="P-loop containing nucleoside triphosphate hydrolases"/>
    <property type="match status" value="1"/>
</dbReference>
<dbReference type="GO" id="GO:0016787">
    <property type="term" value="F:hydrolase activity"/>
    <property type="evidence" value="ECO:0007669"/>
    <property type="project" value="UniProtKB-KW"/>
</dbReference>
<dbReference type="FunFam" id="3.40.50.300:FF:000489">
    <property type="entry name" value="Primosome assembly protein PriA"/>
    <property type="match status" value="1"/>
</dbReference>
<comment type="caution">
    <text evidence="14">The sequence shown here is derived from an EMBL/GenBank/DDBJ whole genome shotgun (WGS) entry which is preliminary data.</text>
</comment>
<keyword evidence="15" id="KW-1185">Reference proteome</keyword>
<feature type="domain" description="Primosomal protein N' 3' DNA-binding" evidence="13">
    <location>
        <begin position="8"/>
        <end position="92"/>
    </location>
</feature>
<keyword evidence="9 12" id="KW-0238">DNA-binding</keyword>
<dbReference type="Gene3D" id="3.40.1440.60">
    <property type="entry name" value="PriA, 3(prime) DNA-binding domain"/>
    <property type="match status" value="1"/>
</dbReference>
<comment type="catalytic activity">
    <reaction evidence="11">
        <text>ATP + H2O = ADP + phosphate + H(+)</text>
        <dbReference type="Rhea" id="RHEA:13065"/>
        <dbReference type="ChEBI" id="CHEBI:15377"/>
        <dbReference type="ChEBI" id="CHEBI:15378"/>
        <dbReference type="ChEBI" id="CHEBI:30616"/>
        <dbReference type="ChEBI" id="CHEBI:43474"/>
        <dbReference type="ChEBI" id="CHEBI:456216"/>
        <dbReference type="EC" id="5.6.2.4"/>
    </reaction>
</comment>
<accession>A0A9W6GEM3</accession>